<dbReference type="EMBL" id="JACHJP010000002">
    <property type="protein sequence ID" value="MBB4915281.1"/>
    <property type="molecule type" value="Genomic_DNA"/>
</dbReference>
<accession>A0A7W7QLH5</accession>
<dbReference type="Gene3D" id="2.30.110.10">
    <property type="entry name" value="Electron Transport, Fmn-binding Protein, Chain A"/>
    <property type="match status" value="1"/>
</dbReference>
<dbReference type="GO" id="GO:0006208">
    <property type="term" value="P:pyrimidine nucleobase catabolic process"/>
    <property type="evidence" value="ECO:0007669"/>
    <property type="project" value="TreeGrafter"/>
</dbReference>
<dbReference type="PANTHER" id="PTHR30466:SF1">
    <property type="entry name" value="FMN REDUCTASE (NADH) RUTF"/>
    <property type="match status" value="1"/>
</dbReference>
<comment type="caution">
    <text evidence="3">The sequence shown here is derived from an EMBL/GenBank/DDBJ whole genome shotgun (WGS) entry which is preliminary data.</text>
</comment>
<protein>
    <submittedName>
        <fullName evidence="3">Flavin reductase (DIM6/NTAB) family NADH-FMN oxidoreductase RutF</fullName>
    </submittedName>
</protein>
<feature type="domain" description="Flavin reductase like" evidence="2">
    <location>
        <begin position="31"/>
        <end position="178"/>
    </location>
</feature>
<gene>
    <name evidence="3" type="ORF">FHS44_002366</name>
</gene>
<dbReference type="GO" id="GO:0042602">
    <property type="term" value="F:riboflavin reductase (NADPH) activity"/>
    <property type="evidence" value="ECO:0007669"/>
    <property type="project" value="TreeGrafter"/>
</dbReference>
<dbReference type="SUPFAM" id="SSF50475">
    <property type="entry name" value="FMN-binding split barrel"/>
    <property type="match status" value="1"/>
</dbReference>
<dbReference type="InterPro" id="IPR050268">
    <property type="entry name" value="NADH-dep_flavin_reductase"/>
</dbReference>
<evidence type="ECO:0000313" key="4">
    <source>
        <dbReference type="Proteomes" id="UP000552644"/>
    </source>
</evidence>
<dbReference type="PANTHER" id="PTHR30466">
    <property type="entry name" value="FLAVIN REDUCTASE"/>
    <property type="match status" value="1"/>
</dbReference>
<dbReference type="AlphaFoldDB" id="A0A7W7QLH5"/>
<dbReference type="RefSeq" id="WP_184713963.1">
    <property type="nucleotide sequence ID" value="NZ_JACHJP010000002.1"/>
</dbReference>
<evidence type="ECO:0000259" key="2">
    <source>
        <dbReference type="SMART" id="SM00903"/>
    </source>
</evidence>
<proteinExistence type="predicted"/>
<sequence length="188" mass="20197">MSVNPEPSREADPATPEMDAVADVRAMRGAFGMFATGVTVVTVGGGSPHAMTANSFTSVSLDPPLVLVCVDRGAIMHGCLTAEGSFGVSVLAAGQESLARHFSNRWRPLGTAQFDAVDWRPGPLTGSPLLAGTLARFECELWRTYEGGDHSIFVGRVLSMEQQDDRDGLLFFHGRFRRITPDRSEVSA</sequence>
<dbReference type="SMART" id="SM00903">
    <property type="entry name" value="Flavin_Reduct"/>
    <property type="match status" value="1"/>
</dbReference>
<dbReference type="GO" id="GO:0010181">
    <property type="term" value="F:FMN binding"/>
    <property type="evidence" value="ECO:0007669"/>
    <property type="project" value="InterPro"/>
</dbReference>
<dbReference type="InterPro" id="IPR002563">
    <property type="entry name" value="Flavin_Rdtase-like_dom"/>
</dbReference>
<evidence type="ECO:0000313" key="3">
    <source>
        <dbReference type="EMBL" id="MBB4915281.1"/>
    </source>
</evidence>
<dbReference type="InterPro" id="IPR012349">
    <property type="entry name" value="Split_barrel_FMN-bd"/>
</dbReference>
<dbReference type="Pfam" id="PF01613">
    <property type="entry name" value="Flavin_Reduct"/>
    <property type="match status" value="1"/>
</dbReference>
<evidence type="ECO:0000256" key="1">
    <source>
        <dbReference type="ARBA" id="ARBA00023002"/>
    </source>
</evidence>
<dbReference type="Proteomes" id="UP000552644">
    <property type="component" value="Unassembled WGS sequence"/>
</dbReference>
<keyword evidence="1" id="KW-0560">Oxidoreductase</keyword>
<keyword evidence="4" id="KW-1185">Reference proteome</keyword>
<reference evidence="3 4" key="1">
    <citation type="submission" date="2020-08" db="EMBL/GenBank/DDBJ databases">
        <title>Genomic Encyclopedia of Type Strains, Phase III (KMG-III): the genomes of soil and plant-associated and newly described type strains.</title>
        <authorList>
            <person name="Whitman W."/>
        </authorList>
    </citation>
    <scope>NUCLEOTIDE SEQUENCE [LARGE SCALE GENOMIC DNA]</scope>
    <source>
        <strain evidence="3 4">CECT 8840</strain>
    </source>
</reference>
<name>A0A7W7QLH5_9ACTN</name>
<organism evidence="3 4">
    <name type="scientific">Streptosporangium saharense</name>
    <dbReference type="NCBI Taxonomy" id="1706840"/>
    <lineage>
        <taxon>Bacteria</taxon>
        <taxon>Bacillati</taxon>
        <taxon>Actinomycetota</taxon>
        <taxon>Actinomycetes</taxon>
        <taxon>Streptosporangiales</taxon>
        <taxon>Streptosporangiaceae</taxon>
        <taxon>Streptosporangium</taxon>
    </lineage>
</organism>